<organism evidence="1 2">
    <name type="scientific">Brachionus calyciflorus</name>
    <dbReference type="NCBI Taxonomy" id="104777"/>
    <lineage>
        <taxon>Eukaryota</taxon>
        <taxon>Metazoa</taxon>
        <taxon>Spiralia</taxon>
        <taxon>Gnathifera</taxon>
        <taxon>Rotifera</taxon>
        <taxon>Eurotatoria</taxon>
        <taxon>Monogononta</taxon>
        <taxon>Pseudotrocha</taxon>
        <taxon>Ploima</taxon>
        <taxon>Brachionidae</taxon>
        <taxon>Brachionus</taxon>
    </lineage>
</organism>
<name>A0A814J9E5_9BILA</name>
<accession>A0A814J9E5</accession>
<dbReference type="Gene3D" id="1.25.40.10">
    <property type="entry name" value="Tetratricopeptide repeat domain"/>
    <property type="match status" value="1"/>
</dbReference>
<dbReference type="AlphaFoldDB" id="A0A814J9E5"/>
<protein>
    <submittedName>
        <fullName evidence="1">Uncharacterized protein</fullName>
    </submittedName>
</protein>
<comment type="caution">
    <text evidence="1">The sequence shown here is derived from an EMBL/GenBank/DDBJ whole genome shotgun (WGS) entry which is preliminary data.</text>
</comment>
<reference evidence="1" key="1">
    <citation type="submission" date="2021-02" db="EMBL/GenBank/DDBJ databases">
        <authorList>
            <person name="Nowell W R."/>
        </authorList>
    </citation>
    <scope>NUCLEOTIDE SEQUENCE</scope>
    <source>
        <strain evidence="1">Ploen Becks lab</strain>
    </source>
</reference>
<proteinExistence type="predicted"/>
<gene>
    <name evidence="1" type="ORF">OXX778_LOCUS18071</name>
</gene>
<dbReference type="OrthoDB" id="381520at2759"/>
<dbReference type="InterPro" id="IPR011990">
    <property type="entry name" value="TPR-like_helical_dom_sf"/>
</dbReference>
<dbReference type="Proteomes" id="UP000663879">
    <property type="component" value="Unassembled WGS sequence"/>
</dbReference>
<evidence type="ECO:0000313" key="2">
    <source>
        <dbReference type="Proteomes" id="UP000663879"/>
    </source>
</evidence>
<sequence length="128" mass="14851">MLITTKDESLVSNKSNLKIENIKINYFNIQESYSSIKNIDENNFNKEITEKILAVLCTNNEKVYRILKRLYKDADHPDIAQSLKSLAVSYRNHGDVNTANDIDFKAYEIRKKLYKDADHSDIAQSYLT</sequence>
<evidence type="ECO:0000313" key="1">
    <source>
        <dbReference type="EMBL" id="CAF1035171.1"/>
    </source>
</evidence>
<dbReference type="EMBL" id="CAJNOC010004846">
    <property type="protein sequence ID" value="CAF1035171.1"/>
    <property type="molecule type" value="Genomic_DNA"/>
</dbReference>
<keyword evidence="2" id="KW-1185">Reference proteome</keyword>